<dbReference type="InterPro" id="IPR001810">
    <property type="entry name" value="F-box_dom"/>
</dbReference>
<gene>
    <name evidence="2" type="ORF">MIND_00310500</name>
</gene>
<dbReference type="GeneID" id="59342478"/>
<dbReference type="OrthoDB" id="3057283at2759"/>
<feature type="domain" description="F-box" evidence="1">
    <location>
        <begin position="68"/>
        <end position="132"/>
    </location>
</feature>
<protein>
    <submittedName>
        <fullName evidence="2">F-box domain-containing protein</fullName>
    </submittedName>
</protein>
<keyword evidence="3" id="KW-1185">Reference proteome</keyword>
<organism evidence="2 3">
    <name type="scientific">Mycena indigotica</name>
    <dbReference type="NCBI Taxonomy" id="2126181"/>
    <lineage>
        <taxon>Eukaryota</taxon>
        <taxon>Fungi</taxon>
        <taxon>Dikarya</taxon>
        <taxon>Basidiomycota</taxon>
        <taxon>Agaricomycotina</taxon>
        <taxon>Agaricomycetes</taxon>
        <taxon>Agaricomycetidae</taxon>
        <taxon>Agaricales</taxon>
        <taxon>Marasmiineae</taxon>
        <taxon>Mycenaceae</taxon>
        <taxon>Mycena</taxon>
    </lineage>
</organism>
<comment type="caution">
    <text evidence="2">The sequence shown here is derived from an EMBL/GenBank/DDBJ whole genome shotgun (WGS) entry which is preliminary data.</text>
</comment>
<reference evidence="2" key="1">
    <citation type="submission" date="2020-05" db="EMBL/GenBank/DDBJ databases">
        <title>Mycena genomes resolve the evolution of fungal bioluminescence.</title>
        <authorList>
            <person name="Tsai I.J."/>
        </authorList>
    </citation>
    <scope>NUCLEOTIDE SEQUENCE</scope>
    <source>
        <strain evidence="2">171206Taipei</strain>
    </source>
</reference>
<name>A0A8H6T2Y0_9AGAR</name>
<accession>A0A8H6T2Y0</accession>
<dbReference type="Proteomes" id="UP000636479">
    <property type="component" value="Unassembled WGS sequence"/>
</dbReference>
<evidence type="ECO:0000313" key="2">
    <source>
        <dbReference type="EMBL" id="KAF7309397.1"/>
    </source>
</evidence>
<dbReference type="Pfam" id="PF12937">
    <property type="entry name" value="F-box-like"/>
    <property type="match status" value="1"/>
</dbReference>
<evidence type="ECO:0000313" key="3">
    <source>
        <dbReference type="Proteomes" id="UP000636479"/>
    </source>
</evidence>
<dbReference type="RefSeq" id="XP_037222847.1">
    <property type="nucleotide sequence ID" value="XM_037359962.1"/>
</dbReference>
<dbReference type="Gene3D" id="1.20.1280.50">
    <property type="match status" value="1"/>
</dbReference>
<evidence type="ECO:0000259" key="1">
    <source>
        <dbReference type="Pfam" id="PF12937"/>
    </source>
</evidence>
<sequence>MDPQSPPPLLSMSSLPPLESILRQLRRQPTATLDTELLPVSRPMITFNELKNLRFRAQAYFSLFSPVHSLPPELLVEMFTYVAHSLDLEGAGKNFKTDVKRVANGHVLALAHVCVSWRRIVWDTPALWDRLDAMAINQSRVKYGHALTGRLLDFSENRCRDGLFDIRVHIPRGVYCPSDLFPYVMHRISGCKHLHIASLRTEAGIHHLAEVAASNVQSLQSLRLTAQIVPPPGSLDWMADARSLQKLSISASLARQIPAECFQRLRSFTCTTYPQFLREALSVIARLPPALDYRLLVYPSQFDVIPPEETTSYIQSMTLGGGNLHEVKFVSPEEAVWEAFAWIFNSVTLPSLRTISFVKAASTNRTDPLPLPWPHAYFLAMAQRSSFETHLLCLNLVGVDISLEQLEECLDNLRVLESLALGDELQPRQDIDEHQHPTIQLLLQTHPPVQISSSLLDRLIACDRHETLVPRLSTLTLHTKCNFVDTVFTDLLRSRVSLCTSADGGGRFTCHVYVLRGCWTGDGITENRRQRLMNQVSDLRQSGTLRFSFSAL</sequence>
<dbReference type="AlphaFoldDB" id="A0A8H6T2Y0"/>
<proteinExistence type="predicted"/>
<dbReference type="EMBL" id="JACAZF010000003">
    <property type="protein sequence ID" value="KAF7309397.1"/>
    <property type="molecule type" value="Genomic_DNA"/>
</dbReference>